<dbReference type="AlphaFoldDB" id="A0A819C235"/>
<keyword evidence="7" id="KW-1185">Reference proteome</keyword>
<evidence type="ECO:0000313" key="5">
    <source>
        <dbReference type="EMBL" id="CAF3811948.1"/>
    </source>
</evidence>
<dbReference type="EMBL" id="CAJNOH010001176">
    <property type="protein sequence ID" value="CAF1185713.1"/>
    <property type="molecule type" value="Genomic_DNA"/>
</dbReference>
<feature type="region of interest" description="Disordered" evidence="1">
    <location>
        <begin position="1"/>
        <end position="81"/>
    </location>
</feature>
<dbReference type="Proteomes" id="UP000663870">
    <property type="component" value="Unassembled WGS sequence"/>
</dbReference>
<name>A0A819C235_9BILA</name>
<evidence type="ECO:0000313" key="4">
    <source>
        <dbReference type="EMBL" id="CAF1448471.1"/>
    </source>
</evidence>
<protein>
    <submittedName>
        <fullName evidence="5">Uncharacterized protein</fullName>
    </submittedName>
</protein>
<dbReference type="EMBL" id="CAJNOO010002864">
    <property type="protein sequence ID" value="CAF1302624.1"/>
    <property type="molecule type" value="Genomic_DNA"/>
</dbReference>
<evidence type="ECO:0000256" key="1">
    <source>
        <dbReference type="SAM" id="MobiDB-lite"/>
    </source>
</evidence>
<comment type="caution">
    <text evidence="5">The sequence shown here is derived from an EMBL/GenBank/DDBJ whole genome shotgun (WGS) entry which is preliminary data.</text>
</comment>
<organism evidence="5 6">
    <name type="scientific">Rotaria sordida</name>
    <dbReference type="NCBI Taxonomy" id="392033"/>
    <lineage>
        <taxon>Eukaryota</taxon>
        <taxon>Metazoa</taxon>
        <taxon>Spiralia</taxon>
        <taxon>Gnathifera</taxon>
        <taxon>Rotifera</taxon>
        <taxon>Eurotatoria</taxon>
        <taxon>Bdelloidea</taxon>
        <taxon>Philodinida</taxon>
        <taxon>Philodinidae</taxon>
        <taxon>Rotaria</taxon>
    </lineage>
</organism>
<evidence type="ECO:0000313" key="3">
    <source>
        <dbReference type="EMBL" id="CAF1302624.1"/>
    </source>
</evidence>
<evidence type="ECO:0000313" key="2">
    <source>
        <dbReference type="EMBL" id="CAF1185713.1"/>
    </source>
</evidence>
<proteinExistence type="predicted"/>
<dbReference type="EMBL" id="CAJNOL010002002">
    <property type="protein sequence ID" value="CAF1448471.1"/>
    <property type="molecule type" value="Genomic_DNA"/>
</dbReference>
<dbReference type="Proteomes" id="UP000663854">
    <property type="component" value="Unassembled WGS sequence"/>
</dbReference>
<feature type="compositionally biased region" description="Low complexity" evidence="1">
    <location>
        <begin position="49"/>
        <end position="58"/>
    </location>
</feature>
<dbReference type="Proteomes" id="UP000663823">
    <property type="component" value="Unassembled WGS sequence"/>
</dbReference>
<feature type="compositionally biased region" description="Polar residues" evidence="1">
    <location>
        <begin position="26"/>
        <end position="37"/>
    </location>
</feature>
<evidence type="ECO:0000313" key="7">
    <source>
        <dbReference type="Proteomes" id="UP000663870"/>
    </source>
</evidence>
<reference evidence="5" key="1">
    <citation type="submission" date="2021-02" db="EMBL/GenBank/DDBJ databases">
        <authorList>
            <person name="Nowell W R."/>
        </authorList>
    </citation>
    <scope>NUCLEOTIDE SEQUENCE</scope>
</reference>
<gene>
    <name evidence="4" type="ORF">JXQ802_LOCUS37444</name>
    <name evidence="5" type="ORF">OTI717_LOCUS18876</name>
    <name evidence="2" type="ORF">PYM288_LOCUS24057</name>
    <name evidence="3" type="ORF">RFH988_LOCUS29808</name>
</gene>
<dbReference type="EMBL" id="CAJOAX010002676">
    <property type="protein sequence ID" value="CAF3811948.1"/>
    <property type="molecule type" value="Genomic_DNA"/>
</dbReference>
<accession>A0A819C235</accession>
<dbReference type="Proteomes" id="UP000663882">
    <property type="component" value="Unassembled WGS sequence"/>
</dbReference>
<sequence length="81" mass="8211">MSSSSSSASDLTLSEGSCASGDSGVDSKQLQYQQPKESSPPAQPPTAPAPADSTATSSMGAYGSTYTTDANEQLCRIYPGN</sequence>
<evidence type="ECO:0000313" key="6">
    <source>
        <dbReference type="Proteomes" id="UP000663823"/>
    </source>
</evidence>